<dbReference type="Pfam" id="PF23071">
    <property type="entry name" value="DUF7044"/>
    <property type="match status" value="1"/>
</dbReference>
<dbReference type="STRING" id="568069.A0A1J1HNA7"/>
<keyword evidence="6" id="KW-1185">Reference proteome</keyword>
<evidence type="ECO:0000313" key="6">
    <source>
        <dbReference type="Proteomes" id="UP000183832"/>
    </source>
</evidence>
<feature type="compositionally biased region" description="Basic and acidic residues" evidence="1">
    <location>
        <begin position="617"/>
        <end position="631"/>
    </location>
</feature>
<dbReference type="Pfam" id="PF23070">
    <property type="entry name" value="DUF7043"/>
    <property type="match status" value="1"/>
</dbReference>
<protein>
    <submittedName>
        <fullName evidence="5">CLUMA_CG003182, isoform C</fullName>
    </submittedName>
</protein>
<name>A0A1J1HNA7_9DIPT</name>
<accession>A0A1J1HNA7</accession>
<dbReference type="Pfam" id="PF23069">
    <property type="entry name" value="DUF7042"/>
    <property type="match status" value="1"/>
</dbReference>
<evidence type="ECO:0000259" key="4">
    <source>
        <dbReference type="Pfam" id="PF23071"/>
    </source>
</evidence>
<evidence type="ECO:0000313" key="5">
    <source>
        <dbReference type="EMBL" id="CRK89435.1"/>
    </source>
</evidence>
<evidence type="ECO:0000256" key="1">
    <source>
        <dbReference type="SAM" id="MobiDB-lite"/>
    </source>
</evidence>
<dbReference type="InterPro" id="IPR055472">
    <property type="entry name" value="DUF7044"/>
</dbReference>
<feature type="domain" description="DUF7044" evidence="4">
    <location>
        <begin position="116"/>
        <end position="190"/>
    </location>
</feature>
<dbReference type="Proteomes" id="UP000183832">
    <property type="component" value="Unassembled WGS sequence"/>
</dbReference>
<dbReference type="OrthoDB" id="9979716at2759"/>
<gene>
    <name evidence="5" type="primary">putative GK12767</name>
    <name evidence="5" type="ORF">CLUMA_CG003182</name>
</gene>
<evidence type="ECO:0000259" key="2">
    <source>
        <dbReference type="Pfam" id="PF23069"/>
    </source>
</evidence>
<feature type="region of interest" description="Disordered" evidence="1">
    <location>
        <begin position="543"/>
        <end position="572"/>
    </location>
</feature>
<feature type="region of interest" description="Disordered" evidence="1">
    <location>
        <begin position="608"/>
        <end position="640"/>
    </location>
</feature>
<feature type="domain" description="DUF7043" evidence="3">
    <location>
        <begin position="403"/>
        <end position="509"/>
    </location>
</feature>
<dbReference type="AlphaFoldDB" id="A0A1J1HNA7"/>
<feature type="compositionally biased region" description="Basic residues" evidence="1">
    <location>
        <begin position="547"/>
        <end position="564"/>
    </location>
</feature>
<proteinExistence type="predicted"/>
<dbReference type="PANTHER" id="PTHR22255:SF9">
    <property type="entry name" value="LP06548P"/>
    <property type="match status" value="1"/>
</dbReference>
<sequence>MAAEDLNAYKIASHSKSTTKSRFWNRSFHILSCDQRMKSSVRRAHSCCVRTSIALNNSNNSGIYSSRLDRKLKGVLEDFRWNQFNWQQSFLVILIVVLLNFTSIECLQSRQEASSNCVFPQQWEGSWFQSGVPQTIDIQGSTMSNRGSCIASDGDKFLMREKRCHRCVVIYEKHKNVLQYKESECEEKDHFNPSALTSRSIIKSDQSRGNAKASHPNINFRSDDNDDCMGCRGRETLQNLCDQIPGDALLYSMFKVDAEPIKCPIRGPFTFTYNRGHGECKNPVSNIDSCTEDSRMLLSFQACPDVQGTESTVEELTCLAAWKDGNARYLVGLVSHNHATSNEERFRCFVYEKINTNNGKYGGSPKDAEYKLAQSGDATCNGLESAEVGSRIMTLKKAPPVVRCDFPSWFKNQRHWHTLSGSLAYTFHQNDGSMHIVKQNGYLETRVLCEQINKQTAVEMMAVVHHAMGCKSGFVCVMFYRRNAHVAELQMGTPANRLEDACAADHFDQLRLPFITLLASNPESEICPLDGSYSLRGTISPPYISSSRHKRNHNSKLHNNHHHLHDLSSSDGRITNNNFKAHTSLSFRNEEDSLKSWHFNDRNKSLRQRRSLQHLRNGKDEQSSETDRRGELIANPSSGAYNDIADDGSDVLNIHDDDNDKVIKLVRNKRNTNNFINNSNNNNNINNNNNPSLEIVTDLVSLVTIKSNINDPSRSRRDATINCGVNVNTKSRQLNIGCFDENKIDVSPQCNDDIEEEYTCHGSWRENQTTFIIARQTGTKHGVCISFKQSTTDTAQLYIGESCYRDHQGLNISLERQYTLANLTNVGRKCGDHSSSIKTTANWLLICLLLPWWLMIVHSTR</sequence>
<dbReference type="InterPro" id="IPR055471">
    <property type="entry name" value="DUF7043"/>
</dbReference>
<dbReference type="EMBL" id="CVRI01000012">
    <property type="protein sequence ID" value="CRK89435.1"/>
    <property type="molecule type" value="Genomic_DNA"/>
</dbReference>
<dbReference type="PANTHER" id="PTHR22255">
    <property type="entry name" value="LP06548P"/>
    <property type="match status" value="1"/>
</dbReference>
<organism evidence="5 6">
    <name type="scientific">Clunio marinus</name>
    <dbReference type="NCBI Taxonomy" id="568069"/>
    <lineage>
        <taxon>Eukaryota</taxon>
        <taxon>Metazoa</taxon>
        <taxon>Ecdysozoa</taxon>
        <taxon>Arthropoda</taxon>
        <taxon>Hexapoda</taxon>
        <taxon>Insecta</taxon>
        <taxon>Pterygota</taxon>
        <taxon>Neoptera</taxon>
        <taxon>Endopterygota</taxon>
        <taxon>Diptera</taxon>
        <taxon>Nematocera</taxon>
        <taxon>Chironomoidea</taxon>
        <taxon>Chironomidae</taxon>
        <taxon>Clunio</taxon>
    </lineage>
</organism>
<reference evidence="5 6" key="1">
    <citation type="submission" date="2015-04" db="EMBL/GenBank/DDBJ databases">
        <authorList>
            <person name="Syromyatnikov M.Y."/>
            <person name="Popov V.N."/>
        </authorList>
    </citation>
    <scope>NUCLEOTIDE SEQUENCE [LARGE SCALE GENOMIC DNA]</scope>
</reference>
<evidence type="ECO:0000259" key="3">
    <source>
        <dbReference type="Pfam" id="PF23070"/>
    </source>
</evidence>
<dbReference type="InterPro" id="IPR055470">
    <property type="entry name" value="DUF7042"/>
</dbReference>
<feature type="domain" description="DUF7042" evidence="2">
    <location>
        <begin position="259"/>
        <end position="396"/>
    </location>
</feature>
<dbReference type="GO" id="GO:0061909">
    <property type="term" value="P:autophagosome-lysosome fusion"/>
    <property type="evidence" value="ECO:0007669"/>
    <property type="project" value="TreeGrafter"/>
</dbReference>